<comment type="caution">
    <text evidence="1">The sequence shown here is derived from an EMBL/GenBank/DDBJ whole genome shotgun (WGS) entry which is preliminary data.</text>
</comment>
<dbReference type="Proteomes" id="UP000620550">
    <property type="component" value="Unassembled WGS sequence"/>
</dbReference>
<reference evidence="2" key="1">
    <citation type="journal article" date="2019" name="Int. J. Syst. Evol. Microbiol.">
        <title>The Global Catalogue of Microorganisms (GCM) 10K type strain sequencing project: providing services to taxonomists for standard genome sequencing and annotation.</title>
        <authorList>
            <consortium name="The Broad Institute Genomics Platform"/>
            <consortium name="The Broad Institute Genome Sequencing Center for Infectious Disease"/>
            <person name="Wu L."/>
            <person name="Ma J."/>
        </authorList>
    </citation>
    <scope>NUCLEOTIDE SEQUENCE [LARGE SCALE GENOMIC DNA]</scope>
    <source>
        <strain evidence="2">CGMCC 1.12966</strain>
    </source>
</reference>
<protein>
    <recommendedName>
        <fullName evidence="3">Bacteriocin biosynthesis cyclodehydratase domain-containing protein</fullName>
    </recommendedName>
</protein>
<accession>A0ABQ3HRX1</accession>
<evidence type="ECO:0008006" key="3">
    <source>
        <dbReference type="Google" id="ProtNLM"/>
    </source>
</evidence>
<organism evidence="1 2">
    <name type="scientific">Sphingobacterium griseoflavum</name>
    <dbReference type="NCBI Taxonomy" id="1474952"/>
    <lineage>
        <taxon>Bacteria</taxon>
        <taxon>Pseudomonadati</taxon>
        <taxon>Bacteroidota</taxon>
        <taxon>Sphingobacteriia</taxon>
        <taxon>Sphingobacteriales</taxon>
        <taxon>Sphingobacteriaceae</taxon>
        <taxon>Sphingobacterium</taxon>
    </lineage>
</organism>
<sequence length="310" mass="34949">MHFANLFYFAYMSTKSISLKNLSIYKNAERTYIGRGDGYLSVLEGEDVFLVNDIFSALLDNDKKLTYHELQQSIVEKHTVDDGFFDDIINWLTSNGILILEDEHASPPETQQLHLAIIGLPDDETEMLLQKLQEVVGEEVKIAAQQLEGLANAENCAALLFTPILDKSISNWAQQLYESNIPHIYLDFSPYTITLGPAVIPSIKTPCLKCFARRRIANTADPKNYMKLIRLDNEVLTKTSFLDSNFHRTLLEWLGGELLRLIASNWTSAGIVAKSKSINFATDEFETAKIIKTVNCEVCNPHLVFRALNG</sequence>
<keyword evidence="2" id="KW-1185">Reference proteome</keyword>
<evidence type="ECO:0000313" key="2">
    <source>
        <dbReference type="Proteomes" id="UP000620550"/>
    </source>
</evidence>
<name>A0ABQ3HRX1_9SPHI</name>
<dbReference type="EMBL" id="BNAF01000003">
    <property type="protein sequence ID" value="GHE28760.1"/>
    <property type="molecule type" value="Genomic_DNA"/>
</dbReference>
<proteinExistence type="predicted"/>
<evidence type="ECO:0000313" key="1">
    <source>
        <dbReference type="EMBL" id="GHE28760.1"/>
    </source>
</evidence>
<dbReference type="Gene3D" id="3.40.50.720">
    <property type="entry name" value="NAD(P)-binding Rossmann-like Domain"/>
    <property type="match status" value="1"/>
</dbReference>
<gene>
    <name evidence="1" type="ORF">GCM10017764_09140</name>
</gene>